<comment type="caution">
    <text evidence="5">Lacks conserved residue(s) required for the propagation of feature annotation.</text>
</comment>
<evidence type="ECO:0000256" key="3">
    <source>
        <dbReference type="ARBA" id="ARBA00023163"/>
    </source>
</evidence>
<evidence type="ECO:0000256" key="1">
    <source>
        <dbReference type="ARBA" id="ARBA00004123"/>
    </source>
</evidence>
<sequence>MISSGKLSSSGVEDKLGSNDKSSGSMEEDNIEYRVGFCGENLWDSTNACYLSPEFGFLQDDYSAEEFLFSKYQLHEEKYSEFGLLNDARFNVASPPLDKCLEEIAKLGEDEIPSVISGIGESKKENKFPFPLASLELLRNYSGGLRRLKRERRVMEPSNDSTCGEVGDKRLSCVEIMKIAGARFIQSSSLEANNHPFERSLCGLSNEDTKDVELVELLLACAEKVGCQQFERAGKLLNQCDQLCSTTGNPVQRVVYYFCEALRGRIDKETGRSKTKGLGKEQLFDPDVAMMRLNATHHAFHETIPFSQLSIFAGIQAIVESVEGAKKIHIIDFAIRSGLQWTVLMQALASCHESPLELLKITALGTTQKHVIEETGERLLSFAQTLNIPLSFKIVMVSDMTHLKQELFELDFDEKVICYSYFLFRSMLALPDQLESAMRVMRSLNPCVMVVTEVEANMNSPSFANRFIEALFFYGAYFDCLETFMKRDCRNRMAAESLYFGEGIRNTVAAEGKERKIRNVSIDVWRAFFTRYGLEDVELSPSSLYQVELILKKFSCEDSCTLDVNGNCLIFLWKGTPIQSLSVWKSFQY</sequence>
<dbReference type="AlphaFoldDB" id="W9RU08"/>
<evidence type="ECO:0000256" key="2">
    <source>
        <dbReference type="ARBA" id="ARBA00023015"/>
    </source>
</evidence>
<evidence type="ECO:0000256" key="4">
    <source>
        <dbReference type="ARBA" id="ARBA00023242"/>
    </source>
</evidence>
<keyword evidence="4" id="KW-0539">Nucleus</keyword>
<feature type="short sequence motif" description="LxCxE motif" evidence="5">
    <location>
        <begin position="219"/>
        <end position="223"/>
    </location>
</feature>
<comment type="subcellular location">
    <subcellularLocation>
        <location evidence="1">Nucleus</location>
    </subcellularLocation>
</comment>
<dbReference type="PROSITE" id="PS50985">
    <property type="entry name" value="GRAS"/>
    <property type="match status" value="1"/>
</dbReference>
<comment type="similarity">
    <text evidence="5">Belongs to the GRAS family.</text>
</comment>
<name>W9RU08_9ROSA</name>
<protein>
    <submittedName>
        <fullName evidence="7">Uncharacterized protein</fullName>
    </submittedName>
</protein>
<dbReference type="GO" id="GO:0005634">
    <property type="term" value="C:nucleus"/>
    <property type="evidence" value="ECO:0007669"/>
    <property type="project" value="UniProtKB-SubCell"/>
</dbReference>
<evidence type="ECO:0000256" key="6">
    <source>
        <dbReference type="SAM" id="MobiDB-lite"/>
    </source>
</evidence>
<gene>
    <name evidence="7" type="ORF">L484_004208</name>
</gene>
<dbReference type="eggNOG" id="ENOG502QQYY">
    <property type="taxonomic scope" value="Eukaryota"/>
</dbReference>
<dbReference type="PANTHER" id="PTHR31636">
    <property type="entry name" value="OSJNBA0084A10.13 PROTEIN-RELATED"/>
    <property type="match status" value="1"/>
</dbReference>
<organism evidence="7 8">
    <name type="scientific">Morus notabilis</name>
    <dbReference type="NCBI Taxonomy" id="981085"/>
    <lineage>
        <taxon>Eukaryota</taxon>
        <taxon>Viridiplantae</taxon>
        <taxon>Streptophyta</taxon>
        <taxon>Embryophyta</taxon>
        <taxon>Tracheophyta</taxon>
        <taxon>Spermatophyta</taxon>
        <taxon>Magnoliopsida</taxon>
        <taxon>eudicotyledons</taxon>
        <taxon>Gunneridae</taxon>
        <taxon>Pentapetalae</taxon>
        <taxon>rosids</taxon>
        <taxon>fabids</taxon>
        <taxon>Rosales</taxon>
        <taxon>Moraceae</taxon>
        <taxon>Moreae</taxon>
        <taxon>Morus</taxon>
    </lineage>
</organism>
<feature type="region of interest" description="SAW" evidence="5">
    <location>
        <begin position="509"/>
        <end position="585"/>
    </location>
</feature>
<evidence type="ECO:0000313" key="8">
    <source>
        <dbReference type="Proteomes" id="UP000030645"/>
    </source>
</evidence>
<accession>W9RU08</accession>
<feature type="region of interest" description="Leucine repeat II (LRII)" evidence="5">
    <location>
        <begin position="374"/>
        <end position="406"/>
    </location>
</feature>
<reference evidence="8" key="1">
    <citation type="submission" date="2013-01" db="EMBL/GenBank/DDBJ databases">
        <title>Draft Genome Sequence of a Mulberry Tree, Morus notabilis C.K. Schneid.</title>
        <authorList>
            <person name="He N."/>
            <person name="Zhao S."/>
        </authorList>
    </citation>
    <scope>NUCLEOTIDE SEQUENCE</scope>
</reference>
<keyword evidence="3" id="KW-0804">Transcription</keyword>
<dbReference type="InterPro" id="IPR005202">
    <property type="entry name" value="TF_GRAS"/>
</dbReference>
<dbReference type="Proteomes" id="UP000030645">
    <property type="component" value="Unassembled WGS sequence"/>
</dbReference>
<proteinExistence type="inferred from homology"/>
<keyword evidence="2" id="KW-0805">Transcription regulation</keyword>
<feature type="compositionally biased region" description="Polar residues" evidence="6">
    <location>
        <begin position="1"/>
        <end position="11"/>
    </location>
</feature>
<dbReference type="Pfam" id="PF03514">
    <property type="entry name" value="GRAS"/>
    <property type="match status" value="1"/>
</dbReference>
<feature type="region of interest" description="Disordered" evidence="6">
    <location>
        <begin position="1"/>
        <end position="27"/>
    </location>
</feature>
<dbReference type="STRING" id="981085.W9RU08"/>
<keyword evidence="8" id="KW-1185">Reference proteome</keyword>
<evidence type="ECO:0000313" key="7">
    <source>
        <dbReference type="EMBL" id="EXB71073.1"/>
    </source>
</evidence>
<evidence type="ECO:0000256" key="5">
    <source>
        <dbReference type="PROSITE-ProRule" id="PRU01191"/>
    </source>
</evidence>
<dbReference type="EMBL" id="KE344612">
    <property type="protein sequence ID" value="EXB71073.1"/>
    <property type="molecule type" value="Genomic_DNA"/>
</dbReference>
<feature type="short sequence motif" description="VHIID" evidence="5">
    <location>
        <begin position="328"/>
        <end position="332"/>
    </location>
</feature>